<name>A0ABN7SBY2_OIKDI</name>
<dbReference type="PROSITE" id="PS50240">
    <property type="entry name" value="TRYPSIN_DOM"/>
    <property type="match status" value="1"/>
</dbReference>
<evidence type="ECO:0000256" key="8">
    <source>
        <dbReference type="RuleBase" id="RU363034"/>
    </source>
</evidence>
<dbReference type="Pfam" id="PF00089">
    <property type="entry name" value="Trypsin"/>
    <property type="match status" value="1"/>
</dbReference>
<dbReference type="EC" id="3.4.21.10" evidence="2"/>
<gene>
    <name evidence="12" type="ORF">OKIOD_LOCUS5424</name>
</gene>
<evidence type="ECO:0000256" key="7">
    <source>
        <dbReference type="PROSITE-ProRule" id="PRU00059"/>
    </source>
</evidence>
<dbReference type="PRINTS" id="PR00722">
    <property type="entry name" value="CHYMOTRYPSIN"/>
</dbReference>
<evidence type="ECO:0000313" key="12">
    <source>
        <dbReference type="EMBL" id="CAG5094789.1"/>
    </source>
</evidence>
<dbReference type="PANTHER" id="PTHR24252:SF8">
    <property type="entry name" value="ACROSIN"/>
    <property type="match status" value="1"/>
</dbReference>
<evidence type="ECO:0000256" key="4">
    <source>
        <dbReference type="ARBA" id="ARBA00022670"/>
    </source>
</evidence>
<evidence type="ECO:0000256" key="9">
    <source>
        <dbReference type="SAM" id="SignalP"/>
    </source>
</evidence>
<keyword evidence="8" id="KW-0378">Hydrolase</keyword>
<dbReference type="Proteomes" id="UP001158576">
    <property type="component" value="Chromosome XSR"/>
</dbReference>
<evidence type="ECO:0000313" key="13">
    <source>
        <dbReference type="Proteomes" id="UP001158576"/>
    </source>
</evidence>
<comment type="caution">
    <text evidence="7">Lacks conserved residue(s) required for the propagation of feature annotation.</text>
</comment>
<keyword evidence="13" id="KW-1185">Reference proteome</keyword>
<feature type="signal peptide" evidence="9">
    <location>
        <begin position="1"/>
        <end position="19"/>
    </location>
</feature>
<keyword evidence="4 8" id="KW-0645">Protease</keyword>
<dbReference type="PROSITE" id="PS00135">
    <property type="entry name" value="TRYPSIN_SER"/>
    <property type="match status" value="1"/>
</dbReference>
<evidence type="ECO:0000259" key="10">
    <source>
        <dbReference type="PROSITE" id="PS01180"/>
    </source>
</evidence>
<dbReference type="InterPro" id="IPR001314">
    <property type="entry name" value="Peptidase_S1A"/>
</dbReference>
<evidence type="ECO:0000256" key="3">
    <source>
        <dbReference type="ARBA" id="ARBA00017161"/>
    </source>
</evidence>
<dbReference type="InterPro" id="IPR033116">
    <property type="entry name" value="TRYPSIN_SER"/>
</dbReference>
<dbReference type="InterPro" id="IPR035914">
    <property type="entry name" value="Sperma_CUB_dom_sf"/>
</dbReference>
<dbReference type="InterPro" id="IPR000859">
    <property type="entry name" value="CUB_dom"/>
</dbReference>
<dbReference type="SMART" id="SM00042">
    <property type="entry name" value="CUB"/>
    <property type="match status" value="1"/>
</dbReference>
<dbReference type="PROSITE" id="PS00134">
    <property type="entry name" value="TRYPSIN_HIS"/>
    <property type="match status" value="1"/>
</dbReference>
<dbReference type="Gene3D" id="2.60.120.290">
    <property type="entry name" value="Spermadhesin, CUB domain"/>
    <property type="match status" value="1"/>
</dbReference>
<sequence>MFLSKFILAYATGITQLSAASEKNYVGNGVCTQQKTQDCHKEYHYCELMFAGECWITKVFTVLAKCIVNDYTCCAGYLKVGEATGKDIRCEETSGCGGLRKLTAGKGTLSTLNHPLAYPSEHKCNWEIQAPVGYTIRLEFTAFHIEDHQQCLFDNLVVVDSVMERTFCGKRVPGPIFSSSNRMQLQFNSDKGSEFAGFAARWSFVQKTKLDERCEGDKSWQPCVCESVATCADPYPAGCSEQTCRAGCACPPERHLLHDGRCITIEQCPQKSTSPFCGRSGAFLEQSRFSSRPVTRILGGRNANTGEWPWAVQLLRNRNLICGATLVSSNWVLSAAHCFLDQSNNVNTKAAQYLLAIGGTSRLFTSTEDIQMIVPNLIEPHPRFSYATNSHDIALIGIPRSVRFSEFIRPVCLPSIAVSFEEQQRVVIGWGKAGEGTSLAKTLQKVDMDVVDDQICQDIYLIYSAEYQMCAGSGTSNANTCEGDSGGPLLAAAEGDDGTKTWFISGITSFGTTCGQSTNYGVFTRVTSYMGWIESVCGENLKVNADPHLTAQLNEIASLKSASDSINIGSSANIKRTQRRLERMKLRQEKRAQRNLVRAELRAKRQQQRRESRKSGQ</sequence>
<dbReference type="InterPro" id="IPR009003">
    <property type="entry name" value="Peptidase_S1_PA"/>
</dbReference>
<evidence type="ECO:0000256" key="1">
    <source>
        <dbReference type="ARBA" id="ARBA00001656"/>
    </source>
</evidence>
<feature type="domain" description="Peptidase S1" evidence="11">
    <location>
        <begin position="297"/>
        <end position="538"/>
    </location>
</feature>
<dbReference type="InterPro" id="IPR018114">
    <property type="entry name" value="TRYPSIN_HIS"/>
</dbReference>
<reference evidence="12 13" key="1">
    <citation type="submission" date="2021-04" db="EMBL/GenBank/DDBJ databases">
        <authorList>
            <person name="Bliznina A."/>
        </authorList>
    </citation>
    <scope>NUCLEOTIDE SEQUENCE [LARGE SCALE GENOMIC DNA]</scope>
</reference>
<dbReference type="CDD" id="cd00041">
    <property type="entry name" value="CUB"/>
    <property type="match status" value="1"/>
</dbReference>
<dbReference type="CDD" id="cd00190">
    <property type="entry name" value="Tryp_SPc"/>
    <property type="match status" value="1"/>
</dbReference>
<comment type="catalytic activity">
    <reaction evidence="1">
        <text>Preferential cleavage: Arg-|-Xaa, Lys-|-Xaa.</text>
        <dbReference type="EC" id="3.4.21.10"/>
    </reaction>
</comment>
<proteinExistence type="predicted"/>
<dbReference type="CDD" id="cd19941">
    <property type="entry name" value="TIL"/>
    <property type="match status" value="1"/>
</dbReference>
<evidence type="ECO:0000256" key="5">
    <source>
        <dbReference type="ARBA" id="ARBA00022825"/>
    </source>
</evidence>
<feature type="domain" description="CUB" evidence="10">
    <location>
        <begin position="96"/>
        <end position="205"/>
    </location>
</feature>
<dbReference type="PROSITE" id="PS01180">
    <property type="entry name" value="CUB"/>
    <property type="match status" value="1"/>
</dbReference>
<evidence type="ECO:0000256" key="2">
    <source>
        <dbReference type="ARBA" id="ARBA00012050"/>
    </source>
</evidence>
<dbReference type="EMBL" id="OU015569">
    <property type="protein sequence ID" value="CAG5094789.1"/>
    <property type="molecule type" value="Genomic_DNA"/>
</dbReference>
<dbReference type="PANTHER" id="PTHR24252">
    <property type="entry name" value="ACROSIN-RELATED"/>
    <property type="match status" value="1"/>
</dbReference>
<feature type="chain" id="PRO_5046966586" description="Acrosin" evidence="9">
    <location>
        <begin position="20"/>
        <end position="617"/>
    </location>
</feature>
<feature type="disulfide bond" evidence="7">
    <location>
        <begin position="151"/>
        <end position="168"/>
    </location>
</feature>
<dbReference type="SMART" id="SM00020">
    <property type="entry name" value="Tryp_SPc"/>
    <property type="match status" value="1"/>
</dbReference>
<dbReference type="SUPFAM" id="SSF49854">
    <property type="entry name" value="Spermadhesin, CUB domain"/>
    <property type="match status" value="1"/>
</dbReference>
<organism evidence="12 13">
    <name type="scientific">Oikopleura dioica</name>
    <name type="common">Tunicate</name>
    <dbReference type="NCBI Taxonomy" id="34765"/>
    <lineage>
        <taxon>Eukaryota</taxon>
        <taxon>Metazoa</taxon>
        <taxon>Chordata</taxon>
        <taxon>Tunicata</taxon>
        <taxon>Appendicularia</taxon>
        <taxon>Copelata</taxon>
        <taxon>Oikopleuridae</taxon>
        <taxon>Oikopleura</taxon>
    </lineage>
</organism>
<dbReference type="SUPFAM" id="SSF50494">
    <property type="entry name" value="Trypsin-like serine proteases"/>
    <property type="match status" value="1"/>
</dbReference>
<dbReference type="InterPro" id="IPR043504">
    <property type="entry name" value="Peptidase_S1_PA_chymotrypsin"/>
</dbReference>
<keyword evidence="6 7" id="KW-1015">Disulfide bond</keyword>
<dbReference type="Gene3D" id="2.40.10.10">
    <property type="entry name" value="Trypsin-like serine proteases"/>
    <property type="match status" value="2"/>
</dbReference>
<dbReference type="InterPro" id="IPR036084">
    <property type="entry name" value="Ser_inhib-like_sf"/>
</dbReference>
<accession>A0ABN7SBY2</accession>
<dbReference type="InterPro" id="IPR001254">
    <property type="entry name" value="Trypsin_dom"/>
</dbReference>
<keyword evidence="9" id="KW-0732">Signal</keyword>
<evidence type="ECO:0000259" key="11">
    <source>
        <dbReference type="PROSITE" id="PS50240"/>
    </source>
</evidence>
<dbReference type="Pfam" id="PF00431">
    <property type="entry name" value="CUB"/>
    <property type="match status" value="1"/>
</dbReference>
<keyword evidence="5 8" id="KW-0720">Serine protease</keyword>
<evidence type="ECO:0000256" key="6">
    <source>
        <dbReference type="ARBA" id="ARBA00023157"/>
    </source>
</evidence>
<protein>
    <recommendedName>
        <fullName evidence="3">Acrosin</fullName>
        <ecNumber evidence="2">3.4.21.10</ecNumber>
    </recommendedName>
</protein>
<dbReference type="SUPFAM" id="SSF57567">
    <property type="entry name" value="Serine protease inhibitors"/>
    <property type="match status" value="1"/>
</dbReference>